<dbReference type="CDD" id="cd00167">
    <property type="entry name" value="SANT"/>
    <property type="match status" value="2"/>
</dbReference>
<dbReference type="SUPFAM" id="SSF46689">
    <property type="entry name" value="Homeodomain-like"/>
    <property type="match status" value="2"/>
</dbReference>
<dbReference type="InterPro" id="IPR050560">
    <property type="entry name" value="MYB_TF"/>
</dbReference>
<dbReference type="PANTHER" id="PTHR45614">
    <property type="entry name" value="MYB PROTEIN-RELATED"/>
    <property type="match status" value="1"/>
</dbReference>
<comment type="caution">
    <text evidence="3">The sequence shown here is derived from an EMBL/GenBank/DDBJ whole genome shotgun (WGS) entry which is preliminary data.</text>
</comment>
<dbReference type="InterPro" id="IPR017930">
    <property type="entry name" value="Myb_dom"/>
</dbReference>
<name>A0ABQ7J8V3_9APIC</name>
<evidence type="ECO:0000259" key="2">
    <source>
        <dbReference type="PROSITE" id="PS51294"/>
    </source>
</evidence>
<dbReference type="InterPro" id="IPR001005">
    <property type="entry name" value="SANT/Myb"/>
</dbReference>
<evidence type="ECO:0000313" key="3">
    <source>
        <dbReference type="EMBL" id="KAF8820090.1"/>
    </source>
</evidence>
<dbReference type="Gene3D" id="1.10.10.60">
    <property type="entry name" value="Homeodomain-like"/>
    <property type="match status" value="2"/>
</dbReference>
<gene>
    <name evidence="3" type="ORF">IE077_000571</name>
</gene>
<dbReference type="GO" id="GO:0003677">
    <property type="term" value="F:DNA binding"/>
    <property type="evidence" value="ECO:0007669"/>
    <property type="project" value="UniProtKB-KW"/>
</dbReference>
<organism evidence="3 4">
    <name type="scientific">Cardiosporidium cionae</name>
    <dbReference type="NCBI Taxonomy" id="476202"/>
    <lineage>
        <taxon>Eukaryota</taxon>
        <taxon>Sar</taxon>
        <taxon>Alveolata</taxon>
        <taxon>Apicomplexa</taxon>
        <taxon>Aconoidasida</taxon>
        <taxon>Nephromycida</taxon>
        <taxon>Cardiosporidium</taxon>
    </lineage>
</organism>
<reference evidence="3 4" key="1">
    <citation type="journal article" date="2020" name="bioRxiv">
        <title>Metabolic contributions of an alphaproteobacterial endosymbiont in the apicomplexan Cardiosporidium cionae.</title>
        <authorList>
            <person name="Hunter E.S."/>
            <person name="Paight C.J."/>
            <person name="Lane C.E."/>
        </authorList>
    </citation>
    <scope>NUCLEOTIDE SEQUENCE [LARGE SCALE GENOMIC DNA]</scope>
    <source>
        <strain evidence="3">ESH_2018</strain>
    </source>
</reference>
<keyword evidence="3" id="KW-0238">DNA-binding</keyword>
<keyword evidence="4" id="KW-1185">Reference proteome</keyword>
<dbReference type="Proteomes" id="UP000823046">
    <property type="component" value="Unassembled WGS sequence"/>
</dbReference>
<protein>
    <submittedName>
        <fullName evidence="3">Myb family Dna-binding domain-containing protein</fullName>
    </submittedName>
</protein>
<feature type="domain" description="Myb-like" evidence="1">
    <location>
        <begin position="134"/>
        <end position="184"/>
    </location>
</feature>
<feature type="domain" description="HTH myb-type" evidence="2">
    <location>
        <begin position="134"/>
        <end position="188"/>
    </location>
</feature>
<dbReference type="PANTHER" id="PTHR45614:SF274">
    <property type="entry name" value="MYB-LIKE DNA-BINDING PROTEIN"/>
    <property type="match status" value="1"/>
</dbReference>
<dbReference type="EMBL" id="JADAQX010000483">
    <property type="protein sequence ID" value="KAF8820090.1"/>
    <property type="molecule type" value="Genomic_DNA"/>
</dbReference>
<feature type="domain" description="HTH myb-type" evidence="2">
    <location>
        <begin position="78"/>
        <end position="133"/>
    </location>
</feature>
<dbReference type="Pfam" id="PF13921">
    <property type="entry name" value="Myb_DNA-bind_6"/>
    <property type="match status" value="1"/>
</dbReference>
<accession>A0ABQ7J8V3</accession>
<evidence type="ECO:0000313" key="4">
    <source>
        <dbReference type="Proteomes" id="UP000823046"/>
    </source>
</evidence>
<dbReference type="PROSITE" id="PS51294">
    <property type="entry name" value="HTH_MYB"/>
    <property type="match status" value="2"/>
</dbReference>
<evidence type="ECO:0000259" key="1">
    <source>
        <dbReference type="PROSITE" id="PS50090"/>
    </source>
</evidence>
<sequence length="643" mass="72328">MRSPSYSFDPYLNYGSNATSCQAPSIPVYFSQVPPQHVPYQPFMRYNAGTLSVPNMNHRNKRPIMDNGANTNENCVKKKNALIRSWTPSEDRVLLHLVNQYGPKWAEIAYILKTDFNINRLGKQCRERWCNHVNPNIKHGEWTPEEDECILKWQSSMGNRWARIAKMLNGRTENSVKNRFVSLLSKGLKGNIGGRTVLEKIDVSNQWDVPVNPLKLETPTNPDALQFLEGYSRENLRSNYSEAVPQMSGSPVMTLASQSAEAASEFFKNEHCPSYSEGDSLSAIAVSHFNSNFSPYSLSEKDGYSLGPSLSNVNSLHAPSSGSYVESSVVQNFEHQPQSHYENGRVDANRRKSSTIWDYMKDDRIERNFHNLMDHEQWKKHFSASGPTISTMRSNGSELSFPGYGPSGMHFQKPGMEPPMNAEKILENSVYHTSSPINATLHEANSIACQSPAIASSVESLQAHISPLEKNEANTLIRENPPLSPHARSGCTVASPFLEVSAQVEQLNDHRVFSNSLFTNASSPFIASDSDISIRSKNSSTMYVEEGEVGSSSKKVGGSASNPLLDEQIGETVEKTNRLEEMSLESNEGMEDAHNYEKDNIRWENRDLSARDLLESDVYHRYERPRRRYYTCPPVQSKFETKT</sequence>
<proteinExistence type="predicted"/>
<feature type="domain" description="Myb-like" evidence="1">
    <location>
        <begin position="85"/>
        <end position="133"/>
    </location>
</feature>
<dbReference type="SMART" id="SM00717">
    <property type="entry name" value="SANT"/>
    <property type="match status" value="2"/>
</dbReference>
<dbReference type="PROSITE" id="PS50090">
    <property type="entry name" value="MYB_LIKE"/>
    <property type="match status" value="2"/>
</dbReference>
<dbReference type="InterPro" id="IPR009057">
    <property type="entry name" value="Homeodomain-like_sf"/>
</dbReference>